<dbReference type="InterPro" id="IPR031968">
    <property type="entry name" value="VASt"/>
</dbReference>
<evidence type="ECO:0000256" key="1">
    <source>
        <dbReference type="ARBA" id="ARBA00004370"/>
    </source>
</evidence>
<feature type="region of interest" description="Disordered" evidence="7">
    <location>
        <begin position="750"/>
        <end position="773"/>
    </location>
</feature>
<evidence type="ECO:0000256" key="2">
    <source>
        <dbReference type="ARBA" id="ARBA00022692"/>
    </source>
</evidence>
<feature type="domain" description="PH" evidence="8">
    <location>
        <begin position="292"/>
        <end position="394"/>
    </location>
</feature>
<dbReference type="GO" id="GO:0016020">
    <property type="term" value="C:membrane"/>
    <property type="evidence" value="ECO:0007669"/>
    <property type="project" value="UniProtKB-SubCell"/>
</dbReference>
<dbReference type="Pfam" id="PF16016">
    <property type="entry name" value="VASt"/>
    <property type="match status" value="1"/>
</dbReference>
<dbReference type="InterPro" id="IPR045258">
    <property type="entry name" value="ACAP1/2/3-like"/>
</dbReference>
<dbReference type="PROSITE" id="PS50003">
    <property type="entry name" value="PH_DOMAIN"/>
    <property type="match status" value="1"/>
</dbReference>
<dbReference type="GO" id="GO:0005096">
    <property type="term" value="F:GTPase activator activity"/>
    <property type="evidence" value="ECO:0007669"/>
    <property type="project" value="InterPro"/>
</dbReference>
<feature type="region of interest" description="Disordered" evidence="7">
    <location>
        <begin position="467"/>
        <end position="493"/>
    </location>
</feature>
<dbReference type="PROSITE" id="PS51778">
    <property type="entry name" value="VAST"/>
    <property type="match status" value="1"/>
</dbReference>
<feature type="region of interest" description="Disordered" evidence="7">
    <location>
        <begin position="1093"/>
        <end position="1134"/>
    </location>
</feature>
<dbReference type="InterPro" id="IPR004148">
    <property type="entry name" value="BAR_dom"/>
</dbReference>
<keyword evidence="4" id="KW-0862">Zinc</keyword>
<feature type="region of interest" description="Disordered" evidence="7">
    <location>
        <begin position="1020"/>
        <end position="1053"/>
    </location>
</feature>
<dbReference type="OMA" id="VLDVFVC"/>
<keyword evidence="2" id="KW-0812">Transmembrane</keyword>
<dbReference type="SMART" id="SM00233">
    <property type="entry name" value="PH"/>
    <property type="match status" value="1"/>
</dbReference>
<dbReference type="InterPro" id="IPR011993">
    <property type="entry name" value="PH-like_dom_sf"/>
</dbReference>
<feature type="compositionally biased region" description="Acidic residues" evidence="7">
    <location>
        <begin position="1020"/>
        <end position="1032"/>
    </location>
</feature>
<feature type="domain" description="VASt" evidence="9">
    <location>
        <begin position="820"/>
        <end position="1001"/>
    </location>
</feature>
<dbReference type="InParanoid" id="A0A163K8I5"/>
<dbReference type="SUPFAM" id="SSF50729">
    <property type="entry name" value="PH domain-like"/>
    <property type="match status" value="1"/>
</dbReference>
<feature type="compositionally biased region" description="Polar residues" evidence="7">
    <location>
        <begin position="1093"/>
        <end position="1113"/>
    </location>
</feature>
<dbReference type="SUPFAM" id="SSF103657">
    <property type="entry name" value="BAR/IMD domain-like"/>
    <property type="match status" value="1"/>
</dbReference>
<comment type="subcellular location">
    <subcellularLocation>
        <location evidence="1">Membrane</location>
    </subcellularLocation>
</comment>
<dbReference type="OrthoDB" id="10070851at2759"/>
<reference evidence="10" key="1">
    <citation type="submission" date="2016-04" db="EMBL/GenBank/DDBJ databases">
        <authorList>
            <person name="Evans L.H."/>
            <person name="Alamgir A."/>
            <person name="Owens N."/>
            <person name="Weber N.D."/>
            <person name="Virtaneva K."/>
            <person name="Barbian K."/>
            <person name="Babar A."/>
            <person name="Rosenke K."/>
        </authorList>
    </citation>
    <scope>NUCLEOTIDE SEQUENCE [LARGE SCALE GENOMIC DNA]</scope>
    <source>
        <strain evidence="10">CBS 101.48</strain>
    </source>
</reference>
<evidence type="ECO:0000256" key="4">
    <source>
        <dbReference type="ARBA" id="ARBA00022833"/>
    </source>
</evidence>
<dbReference type="Proteomes" id="UP000078561">
    <property type="component" value="Unassembled WGS sequence"/>
</dbReference>
<dbReference type="PANTHER" id="PTHR23180">
    <property type="entry name" value="CENTAURIN/ARF"/>
    <property type="match status" value="1"/>
</dbReference>
<evidence type="ECO:0000256" key="7">
    <source>
        <dbReference type="SAM" id="MobiDB-lite"/>
    </source>
</evidence>
<dbReference type="EMBL" id="LT554937">
    <property type="protein sequence ID" value="SAM08876.1"/>
    <property type="molecule type" value="Genomic_DNA"/>
</dbReference>
<proteinExistence type="predicted"/>
<feature type="compositionally biased region" description="Basic and acidic residues" evidence="7">
    <location>
        <begin position="1123"/>
        <end position="1132"/>
    </location>
</feature>
<evidence type="ECO:0000259" key="9">
    <source>
        <dbReference type="PROSITE" id="PS51778"/>
    </source>
</evidence>
<feature type="compositionally biased region" description="Polar residues" evidence="7">
    <location>
        <begin position="750"/>
        <end position="766"/>
    </location>
</feature>
<evidence type="ECO:0000256" key="5">
    <source>
        <dbReference type="ARBA" id="ARBA00022989"/>
    </source>
</evidence>
<keyword evidence="6" id="KW-0472">Membrane</keyword>
<keyword evidence="3" id="KW-0479">Metal-binding</keyword>
<evidence type="ECO:0000313" key="11">
    <source>
        <dbReference type="Proteomes" id="UP000078561"/>
    </source>
</evidence>
<keyword evidence="5" id="KW-1133">Transmembrane helix</keyword>
<evidence type="ECO:0000313" key="10">
    <source>
        <dbReference type="EMBL" id="SAM08876.1"/>
    </source>
</evidence>
<organism evidence="10">
    <name type="scientific">Absidia glauca</name>
    <name type="common">Pin mould</name>
    <dbReference type="NCBI Taxonomy" id="4829"/>
    <lineage>
        <taxon>Eukaryota</taxon>
        <taxon>Fungi</taxon>
        <taxon>Fungi incertae sedis</taxon>
        <taxon>Mucoromycota</taxon>
        <taxon>Mucoromycotina</taxon>
        <taxon>Mucoromycetes</taxon>
        <taxon>Mucorales</taxon>
        <taxon>Cunninghamellaceae</taxon>
        <taxon>Absidia</taxon>
    </lineage>
</organism>
<dbReference type="InterPro" id="IPR027267">
    <property type="entry name" value="AH/BAR_dom_sf"/>
</dbReference>
<keyword evidence="11" id="KW-1185">Reference proteome</keyword>
<sequence length="1265" mass="140949">MTQTHSIQSNIITIHDAITDSPVYRAAALHFDKQLELFTQWIIDLSKQTKSYAHKLKQLNAETVALANKLNPTNIVNYHLIDSQIVDIAANNFGNSLKTNLTFKMKMVSDLEDNFTQPIEQFVDTHINDFKDFRKRHERALTEYEDILATHASLTTSDSNTTQQLNAARKKYTEMSSEHVLRIVKLRHGLEHCLVEQYSATTTARKDFYNDAQVWKQLNTMLFSWTEWLAEVSLIKHHAKLSGSLSANRRFILFKDKRTHQVEMQKQQLAQQTLEKEYLDGLLSNRNITTTVSSKSGYLMSQTAKGPWTRQWFFIHGGYLGSCSVINSEQGASVTVEACIPLTLCQVKPTQPSGRQFCFQVLSKQQSHQVIFTLQAENHHDLESWISAIAPTKAKSLSESSTRNHPSPIILGSYDSNNDVSQPRSPALLIAKSKSTTVVTTPTDIPVTLSSNTLGYSDIMSSSPVGTIRSPLSESASPLKMTRTSPDHHESVRLATTPSSTPLLLCELTSGSSSSCTETLDDQDKLWGLPRSIIPQGTIYSTPVDKHHHKAIIGKTVWPWPSKSFQSSTPDVPDYTRRLNNKNQELRYLFHGVSPHEVVLDVFIASFLQKQPVADHKDTKGVKKSSSLGYYYSGSAYVTQDTLWFYSDISSNCITTVALKLKDVEDIQVSEDTGISVGMASTSTPLVFSVILEDAETVVEKLRFLVYNAKLTTPMQLRNTYQKILAMSSSPAPSRSSSISTTYSIQFDESLSTHSRTSPSRLASSNTTTTMDTTATLVDPPVVKQKKKVVVPKPFVDPDALPDHIVKPSGPVACDCDDHLDRRDAEMELPISAKRMFDLMFSDATTAPPTTGGVWKGKTEGVDGHDLRVSPWEPLDDDNDEGLMKRTLKYWMPVANPVVRMKEAEVVETQILLKKDDYLCYVVQISTKTEALPFADAFVPSVRYCITYVDDSRCKLSCYLGVRWLKWVMAKIIVTKAAMAGMSDSVHIFVPILKQAADVVQSTVEDLRQSERDAANTIEYEEVDDDDDDDATGDTTFAAKSIPTIDDSHNSTDTAISKPLQIIEAPHDKQPVITGILQPSPLKQQPVRLLAASNKSNVPPLSAPKSESNSNPRTKPKKSNGLVKEKLTDATGRETPSLVKAAIDSIWPPSEDGGYTWYDGRHYRFALEYDGNREKLAMLRYNMVTMFQALTLADADLLETDVMTSGKGRELDILQWNSDQTPPFGEKSLGAQGDLYGYISESPRPFQKSKVMEMGSMGGSEYRVE</sequence>
<evidence type="ECO:0008006" key="12">
    <source>
        <dbReference type="Google" id="ProtNLM"/>
    </source>
</evidence>
<dbReference type="Pfam" id="PF00169">
    <property type="entry name" value="PH"/>
    <property type="match status" value="1"/>
</dbReference>
<protein>
    <recommendedName>
        <fullName evidence="12">PH domain-containing protein</fullName>
    </recommendedName>
</protein>
<dbReference type="InterPro" id="IPR001849">
    <property type="entry name" value="PH_domain"/>
</dbReference>
<dbReference type="Gene3D" id="1.20.1270.60">
    <property type="entry name" value="Arfaptin homology (AH) domain/BAR domain"/>
    <property type="match status" value="1"/>
</dbReference>
<accession>A0A163K8I5</accession>
<dbReference type="FunCoup" id="A0A163K8I5">
    <property type="interactions" value="71"/>
</dbReference>
<feature type="compositionally biased region" description="Polar residues" evidence="7">
    <location>
        <begin position="467"/>
        <end position="476"/>
    </location>
</feature>
<dbReference type="Pfam" id="PF16746">
    <property type="entry name" value="BAR_3"/>
    <property type="match status" value="1"/>
</dbReference>
<dbReference type="GO" id="GO:0005737">
    <property type="term" value="C:cytoplasm"/>
    <property type="evidence" value="ECO:0007669"/>
    <property type="project" value="InterPro"/>
</dbReference>
<dbReference type="STRING" id="4829.A0A163K8I5"/>
<gene>
    <name evidence="10" type="primary">ABSGL_14542.1 scaffold 14663</name>
</gene>
<evidence type="ECO:0000256" key="3">
    <source>
        <dbReference type="ARBA" id="ARBA00022723"/>
    </source>
</evidence>
<dbReference type="AlphaFoldDB" id="A0A163K8I5"/>
<dbReference type="PANTHER" id="PTHR23180:SF160">
    <property type="entry name" value="ADP-RIBOSYLATION FACTOR GTPASE-ACTIVATING PROTEIN EFFECTOR PROTEIN 1"/>
    <property type="match status" value="1"/>
</dbReference>
<dbReference type="Gene3D" id="2.30.29.30">
    <property type="entry name" value="Pleckstrin-homology domain (PH domain)/Phosphotyrosine-binding domain (PTB)"/>
    <property type="match status" value="1"/>
</dbReference>
<evidence type="ECO:0000259" key="8">
    <source>
        <dbReference type="PROSITE" id="PS50003"/>
    </source>
</evidence>
<dbReference type="GO" id="GO:0046872">
    <property type="term" value="F:metal ion binding"/>
    <property type="evidence" value="ECO:0007669"/>
    <property type="project" value="UniProtKB-KW"/>
</dbReference>
<evidence type="ECO:0000256" key="6">
    <source>
        <dbReference type="ARBA" id="ARBA00023136"/>
    </source>
</evidence>
<name>A0A163K8I5_ABSGL</name>